<dbReference type="PRINTS" id="PR01050">
    <property type="entry name" value="PYRUVTKNASE"/>
</dbReference>
<accession>A0A6J6C2K9</accession>
<dbReference type="NCBIfam" id="TIGR01064">
    <property type="entry name" value="pyruv_kin"/>
    <property type="match status" value="1"/>
</dbReference>
<dbReference type="UniPathway" id="UPA00109">
    <property type="reaction ID" value="UER00188"/>
</dbReference>
<dbReference type="SUPFAM" id="SSF52935">
    <property type="entry name" value="PK C-terminal domain-like"/>
    <property type="match status" value="1"/>
</dbReference>
<keyword evidence="9" id="KW-0460">Magnesium</keyword>
<feature type="domain" description="Pyruvate kinase barrel" evidence="12">
    <location>
        <begin position="3"/>
        <end position="320"/>
    </location>
</feature>
<name>A0A6J6C2K9_9ZZZZ</name>
<dbReference type="InterPro" id="IPR036918">
    <property type="entry name" value="Pyrv_Knase_C_sf"/>
</dbReference>
<protein>
    <recommendedName>
        <fullName evidence="3">pyruvate kinase</fullName>
        <ecNumber evidence="3">2.7.1.40</ecNumber>
    </recommendedName>
</protein>
<dbReference type="InterPro" id="IPR015806">
    <property type="entry name" value="Pyrv_Knase_insert_dom_sf"/>
</dbReference>
<dbReference type="GO" id="GO:0005524">
    <property type="term" value="F:ATP binding"/>
    <property type="evidence" value="ECO:0007669"/>
    <property type="project" value="UniProtKB-KW"/>
</dbReference>
<evidence type="ECO:0000256" key="1">
    <source>
        <dbReference type="ARBA" id="ARBA00004997"/>
    </source>
</evidence>
<dbReference type="InterPro" id="IPR015793">
    <property type="entry name" value="Pyrv_Knase_brl"/>
</dbReference>
<dbReference type="InterPro" id="IPR001697">
    <property type="entry name" value="Pyr_Knase"/>
</dbReference>
<feature type="domain" description="Pyruvate kinase C-terminal" evidence="13">
    <location>
        <begin position="361"/>
        <end position="474"/>
    </location>
</feature>
<dbReference type="GO" id="GO:0030955">
    <property type="term" value="F:potassium ion binding"/>
    <property type="evidence" value="ECO:0007669"/>
    <property type="project" value="InterPro"/>
</dbReference>
<gene>
    <name evidence="14" type="ORF">UFOPK1495_00463</name>
    <name evidence="15" type="ORF">UFOPK1603_00790</name>
    <name evidence="16" type="ORF">UFOPK1711_00627</name>
    <name evidence="17" type="ORF">UFOPK2143_01047</name>
    <name evidence="18" type="ORF">UFOPK2350_00342</name>
</gene>
<proteinExistence type="inferred from homology"/>
<dbReference type="InterPro" id="IPR040442">
    <property type="entry name" value="Pyrv_kinase-like_dom_sf"/>
</dbReference>
<evidence type="ECO:0000259" key="13">
    <source>
        <dbReference type="Pfam" id="PF02887"/>
    </source>
</evidence>
<dbReference type="EMBL" id="CAEZTR010000027">
    <property type="protein sequence ID" value="CAB4572887.1"/>
    <property type="molecule type" value="Genomic_DNA"/>
</dbReference>
<evidence type="ECO:0000256" key="5">
    <source>
        <dbReference type="ARBA" id="ARBA00022723"/>
    </source>
</evidence>
<organism evidence="14">
    <name type="scientific">freshwater metagenome</name>
    <dbReference type="NCBI Taxonomy" id="449393"/>
    <lineage>
        <taxon>unclassified sequences</taxon>
        <taxon>metagenomes</taxon>
        <taxon>ecological metagenomes</taxon>
    </lineage>
</organism>
<keyword evidence="4" id="KW-0808">Transferase</keyword>
<dbReference type="InterPro" id="IPR015813">
    <property type="entry name" value="Pyrv/PenolPyrv_kinase-like_dom"/>
</dbReference>
<dbReference type="Gene3D" id="3.20.20.60">
    <property type="entry name" value="Phosphoenolpyruvate-binding domains"/>
    <property type="match status" value="1"/>
</dbReference>
<dbReference type="Gene3D" id="3.40.1380.20">
    <property type="entry name" value="Pyruvate kinase, C-terminal domain"/>
    <property type="match status" value="1"/>
</dbReference>
<reference evidence="14" key="1">
    <citation type="submission" date="2020-05" db="EMBL/GenBank/DDBJ databases">
        <authorList>
            <person name="Chiriac C."/>
            <person name="Salcher M."/>
            <person name="Ghai R."/>
            <person name="Kavagutti S V."/>
        </authorList>
    </citation>
    <scope>NUCLEOTIDE SEQUENCE</scope>
</reference>
<keyword evidence="5" id="KW-0479">Metal-binding</keyword>
<evidence type="ECO:0000256" key="4">
    <source>
        <dbReference type="ARBA" id="ARBA00022679"/>
    </source>
</evidence>
<evidence type="ECO:0000256" key="10">
    <source>
        <dbReference type="ARBA" id="ARBA00023152"/>
    </source>
</evidence>
<dbReference type="Pfam" id="PF02887">
    <property type="entry name" value="PK_C"/>
    <property type="match status" value="1"/>
</dbReference>
<keyword evidence="6" id="KW-0547">Nucleotide-binding</keyword>
<evidence type="ECO:0000256" key="11">
    <source>
        <dbReference type="ARBA" id="ARBA00023317"/>
    </source>
</evidence>
<evidence type="ECO:0000313" key="17">
    <source>
        <dbReference type="EMBL" id="CAB4646842.1"/>
    </source>
</evidence>
<comment type="pathway">
    <text evidence="1">Carbohydrate degradation; glycolysis; pyruvate from D-glyceraldehyde 3-phosphate: step 5/5.</text>
</comment>
<dbReference type="EMBL" id="CAEZVV010000062">
    <property type="protein sequence ID" value="CAB4646842.1"/>
    <property type="molecule type" value="Genomic_DNA"/>
</dbReference>
<comment type="similarity">
    <text evidence="2">Belongs to the pyruvate kinase family.</text>
</comment>
<dbReference type="AlphaFoldDB" id="A0A6J6C2K9"/>
<dbReference type="EMBL" id="CAEZTG010000059">
    <property type="protein sequence ID" value="CAB4564345.1"/>
    <property type="molecule type" value="Genomic_DNA"/>
</dbReference>
<dbReference type="GO" id="GO:0000287">
    <property type="term" value="F:magnesium ion binding"/>
    <property type="evidence" value="ECO:0007669"/>
    <property type="project" value="InterPro"/>
</dbReference>
<keyword evidence="11" id="KW-0670">Pyruvate</keyword>
<dbReference type="InterPro" id="IPR011037">
    <property type="entry name" value="Pyrv_Knase-like_insert_dom_sf"/>
</dbReference>
<dbReference type="Pfam" id="PF00224">
    <property type="entry name" value="PK"/>
    <property type="match status" value="1"/>
</dbReference>
<dbReference type="SUPFAM" id="SSF51621">
    <property type="entry name" value="Phosphoenolpyruvate/pyruvate domain"/>
    <property type="match status" value="1"/>
</dbReference>
<evidence type="ECO:0000256" key="8">
    <source>
        <dbReference type="ARBA" id="ARBA00022840"/>
    </source>
</evidence>
<evidence type="ECO:0000313" key="16">
    <source>
        <dbReference type="EMBL" id="CAB4572887.1"/>
    </source>
</evidence>
<evidence type="ECO:0000256" key="3">
    <source>
        <dbReference type="ARBA" id="ARBA00012142"/>
    </source>
</evidence>
<dbReference type="EMBL" id="CAEZSU010000035">
    <property type="protein sequence ID" value="CAB4545285.1"/>
    <property type="molecule type" value="Genomic_DNA"/>
</dbReference>
<evidence type="ECO:0000256" key="7">
    <source>
        <dbReference type="ARBA" id="ARBA00022777"/>
    </source>
</evidence>
<dbReference type="Gene3D" id="2.40.33.10">
    <property type="entry name" value="PK beta-barrel domain-like"/>
    <property type="match status" value="1"/>
</dbReference>
<keyword evidence="8" id="KW-0067">ATP-binding</keyword>
<dbReference type="InterPro" id="IPR015795">
    <property type="entry name" value="Pyrv_Knase_C"/>
</dbReference>
<dbReference type="GO" id="GO:0016301">
    <property type="term" value="F:kinase activity"/>
    <property type="evidence" value="ECO:0007669"/>
    <property type="project" value="UniProtKB-KW"/>
</dbReference>
<evidence type="ECO:0000256" key="9">
    <source>
        <dbReference type="ARBA" id="ARBA00022842"/>
    </source>
</evidence>
<dbReference type="GO" id="GO:0004743">
    <property type="term" value="F:pyruvate kinase activity"/>
    <property type="evidence" value="ECO:0007669"/>
    <property type="project" value="UniProtKB-EC"/>
</dbReference>
<dbReference type="EMBL" id="CAEZXE010000018">
    <property type="protein sequence ID" value="CAB4670965.1"/>
    <property type="molecule type" value="Genomic_DNA"/>
</dbReference>
<evidence type="ECO:0000256" key="6">
    <source>
        <dbReference type="ARBA" id="ARBA00022741"/>
    </source>
</evidence>
<dbReference type="EC" id="2.7.1.40" evidence="3"/>
<keyword evidence="7" id="KW-0418">Kinase</keyword>
<evidence type="ECO:0000313" key="15">
    <source>
        <dbReference type="EMBL" id="CAB4564345.1"/>
    </source>
</evidence>
<dbReference type="SUPFAM" id="SSF50800">
    <property type="entry name" value="PK beta-barrel domain-like"/>
    <property type="match status" value="1"/>
</dbReference>
<keyword evidence="10" id="KW-0324">Glycolysis</keyword>
<dbReference type="PANTHER" id="PTHR11817">
    <property type="entry name" value="PYRUVATE KINASE"/>
    <property type="match status" value="1"/>
</dbReference>
<evidence type="ECO:0000259" key="12">
    <source>
        <dbReference type="Pfam" id="PF00224"/>
    </source>
</evidence>
<evidence type="ECO:0000313" key="14">
    <source>
        <dbReference type="EMBL" id="CAB4545285.1"/>
    </source>
</evidence>
<evidence type="ECO:0000256" key="2">
    <source>
        <dbReference type="ARBA" id="ARBA00008663"/>
    </source>
</evidence>
<sequence>MTRRTKIIASIGPASDDPRVLKGLIQSGMDIARINLSHESLDLALERYHRIRAVAAEVGRPVGILADLPGPKVRLGKLPGDGVLLVDGQEFLITPGTDSSTAEVFQVDYEDLLTDVHEGDQLVFGDGAVQVLSLGRQGDHLRVRVNHGGHLTGRPGIHIPSDRLRIATPTPEDLRFLDAFVDVGVDMVALSFVRSAHDVRRVGTEPAPRGPMVVAKIETRAAVQNLASIVEVADAVMVARGDLGSEFPIEELPHLQKEIIRRCIAAGRPVITATQMLESMIHSPSPTRAEASDVANAVFDGSSTVMLSGETAIGDDPEHVVDVMSRIAARADEKFDYAGWPALLASLQLATGDSSDSRVTNAVTSAAQRAASEIGAAAILCISQSGFTVRSVARFRPKAKILGFSSDPRTVAQLTMSWGTTPYLLEASGNADELTNEAIALAKEKGEIHSGDLVVVVGGSRFSKGRVTDTVRVIEVP</sequence>
<evidence type="ECO:0000313" key="18">
    <source>
        <dbReference type="EMBL" id="CAB4670965.1"/>
    </source>
</evidence>
<dbReference type="NCBIfam" id="NF004491">
    <property type="entry name" value="PRK05826.1"/>
    <property type="match status" value="1"/>
</dbReference>